<dbReference type="PANTHER" id="PTHR30050:SF4">
    <property type="entry name" value="ATP-BINDING PROTEIN RV3427C IN INSERTION SEQUENCE-RELATED"/>
    <property type="match status" value="1"/>
</dbReference>
<feature type="region of interest" description="Disordered" evidence="1">
    <location>
        <begin position="1"/>
        <end position="27"/>
    </location>
</feature>
<feature type="compositionally biased region" description="Basic and acidic residues" evidence="1">
    <location>
        <begin position="1"/>
        <end position="13"/>
    </location>
</feature>
<dbReference type="GO" id="GO:0006260">
    <property type="term" value="P:DNA replication"/>
    <property type="evidence" value="ECO:0007669"/>
    <property type="project" value="TreeGrafter"/>
</dbReference>
<keyword evidence="4" id="KW-1185">Reference proteome</keyword>
<evidence type="ECO:0000313" key="3">
    <source>
        <dbReference type="EMBL" id="KUH59318.1"/>
    </source>
</evidence>
<dbReference type="SUPFAM" id="SSF52540">
    <property type="entry name" value="P-loop containing nucleoside triphosphate hydrolases"/>
    <property type="match status" value="1"/>
</dbReference>
<dbReference type="PANTHER" id="PTHR30050">
    <property type="entry name" value="CHROMOSOMAL REPLICATION INITIATOR PROTEIN DNAA"/>
    <property type="match status" value="1"/>
</dbReference>
<dbReference type="AlphaFoldDB" id="A0A100YX57"/>
<protein>
    <recommendedName>
        <fullName evidence="2">IstB-like ATP-binding domain-containing protein</fullName>
    </recommendedName>
</protein>
<sequence length="283" mass="30823">MKGETAKAPDPRRSLIGPAQARELGLGPEPPAARCPFCGRALEARGVVVGERVVWVSRERCSCSGAAAAEEESRRAEGERQAQDREARLARCGIGRRFRSALPTDEACASFAMGYRHGTGNGLYIHGGIGVGKTYNAAGIASVLLDRGETVAFTTSVELLARIRDTFDDASPARAASVKERYLSCEVLVLDDLGKETQSPWTVMTLFELLNARYEGMRSTVITTQYTMDELEARLARRGEAETARAIVSRIRQTCDDVRLGGPDKRRAAATPTQMRRVYDGIP</sequence>
<dbReference type="OrthoDB" id="9770694at2"/>
<comment type="caution">
    <text evidence="3">The sequence shown here is derived from an EMBL/GenBank/DDBJ whole genome shotgun (WGS) entry which is preliminary data.</text>
</comment>
<dbReference type="GO" id="GO:0005524">
    <property type="term" value="F:ATP binding"/>
    <property type="evidence" value="ECO:0007669"/>
    <property type="project" value="InterPro"/>
</dbReference>
<dbReference type="Proteomes" id="UP000054078">
    <property type="component" value="Unassembled WGS sequence"/>
</dbReference>
<evidence type="ECO:0000259" key="2">
    <source>
        <dbReference type="Pfam" id="PF01695"/>
    </source>
</evidence>
<dbReference type="EMBL" id="LOJF01000001">
    <property type="protein sequence ID" value="KUH59318.1"/>
    <property type="molecule type" value="Genomic_DNA"/>
</dbReference>
<organism evidence="3 4">
    <name type="scientific">Tractidigestivibacter scatoligenes</name>
    <name type="common">Olsenella scatoligenes</name>
    <dbReference type="NCBI Taxonomy" id="1299998"/>
    <lineage>
        <taxon>Bacteria</taxon>
        <taxon>Bacillati</taxon>
        <taxon>Actinomycetota</taxon>
        <taxon>Coriobacteriia</taxon>
        <taxon>Coriobacteriales</taxon>
        <taxon>Atopobiaceae</taxon>
        <taxon>Tractidigestivibacter</taxon>
    </lineage>
</organism>
<reference evidence="3 4" key="1">
    <citation type="submission" date="2015-12" db="EMBL/GenBank/DDBJ databases">
        <title>Draft Genome Sequence of Olsenella scatoligenes SK9K4T; a Producer of 3-Methylindole- (skatole) and 4-Methylphenol- (p-cresol) Isolated from Pig Feces.</title>
        <authorList>
            <person name="Li X."/>
            <person name="Borg B."/>
            <person name="Canibe N."/>
        </authorList>
    </citation>
    <scope>NUCLEOTIDE SEQUENCE [LARGE SCALE GENOMIC DNA]</scope>
    <source>
        <strain evidence="3 4">SK9K4</strain>
    </source>
</reference>
<accession>A0A100YX57</accession>
<dbReference type="InterPro" id="IPR027417">
    <property type="entry name" value="P-loop_NTPase"/>
</dbReference>
<dbReference type="InterPro" id="IPR002611">
    <property type="entry name" value="IstB_ATP-bd"/>
</dbReference>
<evidence type="ECO:0000256" key="1">
    <source>
        <dbReference type="SAM" id="MobiDB-lite"/>
    </source>
</evidence>
<proteinExistence type="predicted"/>
<feature type="domain" description="IstB-like ATP-binding" evidence="2">
    <location>
        <begin position="123"/>
        <end position="266"/>
    </location>
</feature>
<gene>
    <name evidence="3" type="ORF">AUL39_03080</name>
</gene>
<dbReference type="Pfam" id="PF01695">
    <property type="entry name" value="IstB_IS21"/>
    <property type="match status" value="1"/>
</dbReference>
<dbReference type="RefSeq" id="WP_059053487.1">
    <property type="nucleotide sequence ID" value="NZ_LOJF01000001.1"/>
</dbReference>
<name>A0A100YX57_TRASO</name>
<dbReference type="STRING" id="1299998.AUL39_03080"/>
<dbReference type="Gene3D" id="3.40.50.300">
    <property type="entry name" value="P-loop containing nucleotide triphosphate hydrolases"/>
    <property type="match status" value="1"/>
</dbReference>
<evidence type="ECO:0000313" key="4">
    <source>
        <dbReference type="Proteomes" id="UP000054078"/>
    </source>
</evidence>